<evidence type="ECO:0000313" key="4">
    <source>
        <dbReference type="Proteomes" id="UP001233999"/>
    </source>
</evidence>
<dbReference type="Proteomes" id="UP001233999">
    <property type="component" value="Unassembled WGS sequence"/>
</dbReference>
<dbReference type="AlphaFoldDB" id="A0AAD8E9L2"/>
<evidence type="ECO:0000256" key="1">
    <source>
        <dbReference type="SAM" id="MobiDB-lite"/>
    </source>
</evidence>
<organism evidence="3 4">
    <name type="scientific">Diploptera punctata</name>
    <name type="common">Pacific beetle cockroach</name>
    <dbReference type="NCBI Taxonomy" id="6984"/>
    <lineage>
        <taxon>Eukaryota</taxon>
        <taxon>Metazoa</taxon>
        <taxon>Ecdysozoa</taxon>
        <taxon>Arthropoda</taxon>
        <taxon>Hexapoda</taxon>
        <taxon>Insecta</taxon>
        <taxon>Pterygota</taxon>
        <taxon>Neoptera</taxon>
        <taxon>Polyneoptera</taxon>
        <taxon>Dictyoptera</taxon>
        <taxon>Blattodea</taxon>
        <taxon>Blaberoidea</taxon>
        <taxon>Blaberidae</taxon>
        <taxon>Diplopterinae</taxon>
        <taxon>Diploptera</taxon>
    </lineage>
</organism>
<dbReference type="Pfam" id="PF14949">
    <property type="entry name" value="ARF7EP_C"/>
    <property type="match status" value="1"/>
</dbReference>
<evidence type="ECO:0000313" key="3">
    <source>
        <dbReference type="EMBL" id="KAJ9582400.1"/>
    </source>
</evidence>
<dbReference type="InterPro" id="IPR029264">
    <property type="entry name" value="ARF7EP_C"/>
</dbReference>
<gene>
    <name evidence="3" type="ORF">L9F63_003253</name>
</gene>
<comment type="caution">
    <text evidence="3">The sequence shown here is derived from an EMBL/GenBank/DDBJ whole genome shotgun (WGS) entry which is preliminary data.</text>
</comment>
<feature type="region of interest" description="Disordered" evidence="1">
    <location>
        <begin position="1"/>
        <end position="42"/>
    </location>
</feature>
<proteinExistence type="predicted"/>
<protein>
    <recommendedName>
        <fullName evidence="2">ARF7 effector protein C-terminal domain-containing protein</fullName>
    </recommendedName>
</protein>
<sequence>MEQSIDPDESSNSNSRFDHIDYGSESREGNFGASEGEGEKHLSERLTAALRRLTQNDNMKFMENFDPERSNRERRKLTRKIYTGGRKQSNVYDEKGVIMTLEKDLCDCLDEQCPGCHFPCPKCRSCKCAHECRQNRKWMYDSIEIEGTDEVIRNKFR</sequence>
<keyword evidence="4" id="KW-1185">Reference proteome</keyword>
<dbReference type="PANTHER" id="PTHR46536">
    <property type="entry name" value="ARL14 EFFECTOR PROTEIN"/>
    <property type="match status" value="1"/>
</dbReference>
<feature type="domain" description="ARF7 effector protein C-terminal" evidence="2">
    <location>
        <begin position="49"/>
        <end position="146"/>
    </location>
</feature>
<accession>A0AAD8E9L2</accession>
<evidence type="ECO:0000259" key="2">
    <source>
        <dbReference type="Pfam" id="PF14949"/>
    </source>
</evidence>
<dbReference type="PANTHER" id="PTHR46536:SF3">
    <property type="entry name" value="ARF7 EFFECTOR PROTEIN C-TERMINAL DOMAIN-CONTAINING PROTEIN"/>
    <property type="match status" value="1"/>
</dbReference>
<reference evidence="3" key="1">
    <citation type="journal article" date="2023" name="IScience">
        <title>Live-bearing cockroach genome reveals convergent evolutionary mechanisms linked to viviparity in insects and beyond.</title>
        <authorList>
            <person name="Fouks B."/>
            <person name="Harrison M.C."/>
            <person name="Mikhailova A.A."/>
            <person name="Marchal E."/>
            <person name="English S."/>
            <person name="Carruthers M."/>
            <person name="Jennings E.C."/>
            <person name="Chiamaka E.L."/>
            <person name="Frigard R.A."/>
            <person name="Pippel M."/>
            <person name="Attardo G.M."/>
            <person name="Benoit J.B."/>
            <person name="Bornberg-Bauer E."/>
            <person name="Tobe S.S."/>
        </authorList>
    </citation>
    <scope>NUCLEOTIDE SEQUENCE</scope>
    <source>
        <strain evidence="3">Stay&amp;Tobe</strain>
    </source>
</reference>
<name>A0AAD8E9L2_DIPPU</name>
<dbReference type="EMBL" id="JASPKZ010007802">
    <property type="protein sequence ID" value="KAJ9582400.1"/>
    <property type="molecule type" value="Genomic_DNA"/>
</dbReference>
<reference evidence="3" key="2">
    <citation type="submission" date="2023-05" db="EMBL/GenBank/DDBJ databases">
        <authorList>
            <person name="Fouks B."/>
        </authorList>
    </citation>
    <scope>NUCLEOTIDE SEQUENCE</scope>
    <source>
        <strain evidence="3">Stay&amp;Tobe</strain>
        <tissue evidence="3">Testes</tissue>
    </source>
</reference>
<feature type="compositionally biased region" description="Basic and acidic residues" evidence="1">
    <location>
        <begin position="16"/>
        <end position="28"/>
    </location>
</feature>